<feature type="transmembrane region" description="Helical" evidence="1">
    <location>
        <begin position="800"/>
        <end position="823"/>
    </location>
</feature>
<feature type="transmembrane region" description="Helical" evidence="1">
    <location>
        <begin position="770"/>
        <end position="793"/>
    </location>
</feature>
<feature type="transmembrane region" description="Helical" evidence="1">
    <location>
        <begin position="541"/>
        <end position="561"/>
    </location>
</feature>
<evidence type="ECO:0000313" key="3">
    <source>
        <dbReference type="EMBL" id="SMF94434.1"/>
    </source>
</evidence>
<keyword evidence="1" id="KW-1133">Transmembrane helix</keyword>
<feature type="transmembrane region" description="Helical" evidence="1">
    <location>
        <begin position="499"/>
        <end position="520"/>
    </location>
</feature>
<dbReference type="OrthoDB" id="9813585at2"/>
<dbReference type="STRING" id="1760988.SAMN02949497_1749"/>
<feature type="domain" description="Phage tail tape measure protein" evidence="2">
    <location>
        <begin position="90"/>
        <end position="287"/>
    </location>
</feature>
<dbReference type="Proteomes" id="UP000192923">
    <property type="component" value="Unassembled WGS sequence"/>
</dbReference>
<dbReference type="AlphaFoldDB" id="A0A1Y6D214"/>
<evidence type="ECO:0000313" key="4">
    <source>
        <dbReference type="Proteomes" id="UP000192923"/>
    </source>
</evidence>
<dbReference type="EMBL" id="FXAM01000001">
    <property type="protein sequence ID" value="SMF94434.1"/>
    <property type="molecule type" value="Genomic_DNA"/>
</dbReference>
<evidence type="ECO:0000256" key="1">
    <source>
        <dbReference type="SAM" id="Phobius"/>
    </source>
</evidence>
<feature type="transmembrane region" description="Helical" evidence="1">
    <location>
        <begin position="692"/>
        <end position="713"/>
    </location>
</feature>
<dbReference type="RefSeq" id="WP_085211813.1">
    <property type="nucleotide sequence ID" value="NZ_FXAM01000001.1"/>
</dbReference>
<feature type="transmembrane region" description="Helical" evidence="1">
    <location>
        <begin position="457"/>
        <end position="479"/>
    </location>
</feature>
<protein>
    <submittedName>
        <fullName evidence="3">Phage tail tape measure protein, TP901 family, core region</fullName>
    </submittedName>
</protein>
<accession>A0A1Y6D214</accession>
<reference evidence="3 4" key="1">
    <citation type="submission" date="2016-12" db="EMBL/GenBank/DDBJ databases">
        <authorList>
            <person name="Song W.-J."/>
            <person name="Kurnit D.M."/>
        </authorList>
    </citation>
    <scope>NUCLEOTIDE SEQUENCE [LARGE SCALE GENOMIC DNA]</scope>
    <source>
        <strain evidence="3 4">175</strain>
    </source>
</reference>
<dbReference type="NCBIfam" id="TIGR01760">
    <property type="entry name" value="tape_meas_TP901"/>
    <property type="match status" value="1"/>
</dbReference>
<gene>
    <name evidence="3" type="ORF">SAMN02949497_1749</name>
</gene>
<keyword evidence="4" id="KW-1185">Reference proteome</keyword>
<feature type="transmembrane region" description="Helical" evidence="1">
    <location>
        <begin position="665"/>
        <end position="686"/>
    </location>
</feature>
<feature type="transmembrane region" description="Helical" evidence="1">
    <location>
        <begin position="725"/>
        <end position="758"/>
    </location>
</feature>
<keyword evidence="1" id="KW-0812">Transmembrane</keyword>
<dbReference type="InterPro" id="IPR010090">
    <property type="entry name" value="Phage_tape_meas"/>
</dbReference>
<keyword evidence="1" id="KW-0472">Membrane</keyword>
<feature type="transmembrane region" description="Helical" evidence="1">
    <location>
        <begin position="614"/>
        <end position="635"/>
    </location>
</feature>
<organism evidence="3 4">
    <name type="scientific">Methylomagnum ishizawai</name>
    <dbReference type="NCBI Taxonomy" id="1760988"/>
    <lineage>
        <taxon>Bacteria</taxon>
        <taxon>Pseudomonadati</taxon>
        <taxon>Pseudomonadota</taxon>
        <taxon>Gammaproteobacteria</taxon>
        <taxon>Methylococcales</taxon>
        <taxon>Methylococcaceae</taxon>
        <taxon>Methylomagnum</taxon>
    </lineage>
</organism>
<proteinExistence type="predicted"/>
<name>A0A1Y6D214_9GAMM</name>
<feature type="transmembrane region" description="Helical" evidence="1">
    <location>
        <begin position="386"/>
        <end position="410"/>
    </location>
</feature>
<dbReference type="Pfam" id="PF10145">
    <property type="entry name" value="PhageMin_Tail"/>
    <property type="match status" value="1"/>
</dbReference>
<evidence type="ECO:0000259" key="2">
    <source>
        <dbReference type="Pfam" id="PF10145"/>
    </source>
</evidence>
<feature type="transmembrane region" description="Helical" evidence="1">
    <location>
        <begin position="581"/>
        <end position="602"/>
    </location>
</feature>
<sequence>MAAATSRLEFVLSLIDRMTGPAGKAMKALDKLTGHAEKGYQRIGYGVAGLVGTGAALVEIVNPARKMNKALGEVKSLGVAQDVLDSLNITALKFSTQYGTSAAEFVSASYDIQGAIAGLVGNELPAFTTASALLAKGTKADVGDITSYVGTMYGIFQKTADQMGRSNWVEMLAAQTAMAVNVFKTDGKGMSEAFTNLGANATTAGIAMAEQFAVLGTLQATMPGAEAGTKYRAFLDGVGGAQKELGLKFTDARGRLLPMVDVLNKIKGKYGEIDTVAESGALKKAFGSGDAVSLIKLLMTDVDGLGKNIKDIGQQKGLAELQRMADAMVDPFDRVISGANALRIAVGQKMVSALTPTLDKITALEQRLLRWTYLFPHLTAALGKGVLGILALIAAVSALSIAVGVGRFLLVGLQGGMMLLQGAVWLLIAPFKLLRLAWLAALAVGGLWRGMLAGLRALMLAFALQTSLSAAGMWLWGAASKGAAIAAGLWRGMLVGLRALMLAFALQTSLSAAGMWLWGAASKGAAIAAGMWRGMLVGLRALMLAFALQTSLSAAGMWLWGAASKGAAIAAGLWRGMLVGLRALMLAFALQTSLSAAGMWLWGAASKGAAIAAGLWRGMLAGLRALMLAFALQTSLSAARMWLWGAASKGAAIAAGLWRGMLVGLRALMLAFALQTSLSAAGMLAWQAAARLAGAVGAVWQGSMAVVSGALALLRGALFASLPAVWGFAAALLANPITWVVAGVIALGAAVVAAVVYWDEWTGAVGRWTGSILGAVQTWLASIGSFGVGDIVAGWDSLTLWWDGFTAGMGGYVASILGAWSGLTGWWDGFIGGISAQWQALVGAIASLNPFAGWSMPSFTMPSFGAAPAAALPPPPAGLAAPKGGGAPGGVAKQISTAINTNSSRSIGAVHVHNYGQPMSGQRLAHELNMAAP</sequence>